<dbReference type="OrthoDB" id="71227at2759"/>
<dbReference type="GO" id="GO:0005634">
    <property type="term" value="C:nucleus"/>
    <property type="evidence" value="ECO:0007669"/>
    <property type="project" value="UniProtKB-SubCell"/>
</dbReference>
<dbReference type="STRING" id="45607.A0A2T0FJB2"/>
<feature type="repeat" description="WD" evidence="9">
    <location>
        <begin position="131"/>
        <end position="172"/>
    </location>
</feature>
<dbReference type="PANTHER" id="PTHR15271">
    <property type="entry name" value="CHROMATIN ASSEMBLY FACTOR 1 SUBUNIT B"/>
    <property type="match status" value="1"/>
</dbReference>
<comment type="subcellular location">
    <subcellularLocation>
        <location evidence="1">Nucleus</location>
    </subcellularLocation>
</comment>
<dbReference type="InterPro" id="IPR015943">
    <property type="entry name" value="WD40/YVTN_repeat-like_dom_sf"/>
</dbReference>
<feature type="repeat" description="WD" evidence="9">
    <location>
        <begin position="72"/>
        <end position="113"/>
    </location>
</feature>
<evidence type="ECO:0000256" key="5">
    <source>
        <dbReference type="ARBA" id="ARBA00022763"/>
    </source>
</evidence>
<dbReference type="PROSITE" id="PS50082">
    <property type="entry name" value="WD_REPEATS_2"/>
    <property type="match status" value="3"/>
</dbReference>
<dbReference type="InterPro" id="IPR036322">
    <property type="entry name" value="WD40_repeat_dom_sf"/>
</dbReference>
<reference evidence="11 12" key="1">
    <citation type="submission" date="2017-04" db="EMBL/GenBank/DDBJ databases">
        <title>Genome sequencing of [Candida] sorbophila.</title>
        <authorList>
            <person name="Ahn J.O."/>
        </authorList>
    </citation>
    <scope>NUCLEOTIDE SEQUENCE [LARGE SCALE GENOMIC DNA]</scope>
    <source>
        <strain evidence="11 12">DS02</strain>
    </source>
</reference>
<evidence type="ECO:0000313" key="12">
    <source>
        <dbReference type="Proteomes" id="UP000238350"/>
    </source>
</evidence>
<dbReference type="InterPro" id="IPR001680">
    <property type="entry name" value="WD40_rpt"/>
</dbReference>
<dbReference type="SUPFAM" id="SSF50978">
    <property type="entry name" value="WD40 repeat-like"/>
    <property type="match status" value="1"/>
</dbReference>
<dbReference type="InterPro" id="IPR055410">
    <property type="entry name" value="Beta-prop_CAF1B_HIR1"/>
</dbReference>
<accession>A0A2T0FJB2</accession>
<feature type="domain" description="CAF1B/HIR1 beta-propeller" evidence="10">
    <location>
        <begin position="1"/>
        <end position="382"/>
    </location>
</feature>
<comment type="similarity">
    <text evidence="2">Belongs to the WD repeat HIR1 family.</text>
</comment>
<keyword evidence="12" id="KW-1185">Reference proteome</keyword>
<keyword evidence="3 9" id="KW-0853">WD repeat</keyword>
<dbReference type="PROSITE" id="PS50294">
    <property type="entry name" value="WD_REPEATS_REGION"/>
    <property type="match status" value="1"/>
</dbReference>
<evidence type="ECO:0000256" key="9">
    <source>
        <dbReference type="PROSITE-ProRule" id="PRU00221"/>
    </source>
</evidence>
<dbReference type="EMBL" id="NDIQ01000021">
    <property type="protein sequence ID" value="PRT55093.1"/>
    <property type="molecule type" value="Genomic_DNA"/>
</dbReference>
<dbReference type="AlphaFoldDB" id="A0A2T0FJB2"/>
<dbReference type="GO" id="GO:0006335">
    <property type="term" value="P:DNA replication-dependent chromatin assembly"/>
    <property type="evidence" value="ECO:0007669"/>
    <property type="project" value="InterPro"/>
</dbReference>
<dbReference type="InterPro" id="IPR045145">
    <property type="entry name" value="PTHR15271"/>
</dbReference>
<dbReference type="GO" id="GO:0006334">
    <property type="term" value="P:nucleosome assembly"/>
    <property type="evidence" value="ECO:0007669"/>
    <property type="project" value="TreeGrafter"/>
</dbReference>
<keyword evidence="7" id="KW-0234">DNA repair</keyword>
<evidence type="ECO:0000256" key="6">
    <source>
        <dbReference type="ARBA" id="ARBA00022853"/>
    </source>
</evidence>
<dbReference type="GeneID" id="36516461"/>
<sequence>MKAKPLTVHWHQDDQPIYSADFQPNTPVTQGLSPRLATAGGDNNVRLWQLNMESLENATDTSVASVVYIATLEKHTQAVNVVKFDPSGRFLASAGDDGVICIWTLASSEPRKMFGEEELVDLESWRVLTTCRGTGAEIYDLAWSPDSKYIAAAVMDNTTRIYAAETGKCVKQLAEHGHYVQGVAWDPNNEYLATQSSDRTMIVYKVTTKNGALIVGSPQRTTKRELDDGRLALYHNETFTSFFRRLAFAPDGSLLVSPAGQLRNPQQPDSDVFYIFTRAGLGKGPAALVAGDKPSLAVAFSPVPRKLEGSSAIGLPYRLIYAVALYDSVMIYDTSRAAPLAQVRNIHYSSLTDLAWTPDGNTLFVTSTDGFCSALLFESGELGDVYDSPLLNTKSMEPRVTPSPIKQASLDAFAKPGTPEKVQTKIPAPVFSPVTPGVKVKKRVAPTLISSTPPGGP</sequence>
<evidence type="ECO:0000259" key="10">
    <source>
        <dbReference type="Pfam" id="PF24105"/>
    </source>
</evidence>
<dbReference type="GO" id="GO:0033186">
    <property type="term" value="C:CAF-1 complex"/>
    <property type="evidence" value="ECO:0007669"/>
    <property type="project" value="TreeGrafter"/>
</dbReference>
<keyword evidence="8" id="KW-0539">Nucleus</keyword>
<evidence type="ECO:0000256" key="3">
    <source>
        <dbReference type="ARBA" id="ARBA00022574"/>
    </source>
</evidence>
<feature type="repeat" description="WD" evidence="9">
    <location>
        <begin position="173"/>
        <end position="214"/>
    </location>
</feature>
<proteinExistence type="inferred from homology"/>
<organism evidence="11 12">
    <name type="scientific">Wickerhamiella sorbophila</name>
    <dbReference type="NCBI Taxonomy" id="45607"/>
    <lineage>
        <taxon>Eukaryota</taxon>
        <taxon>Fungi</taxon>
        <taxon>Dikarya</taxon>
        <taxon>Ascomycota</taxon>
        <taxon>Saccharomycotina</taxon>
        <taxon>Dipodascomycetes</taxon>
        <taxon>Dipodascales</taxon>
        <taxon>Trichomonascaceae</taxon>
        <taxon>Wickerhamiella</taxon>
    </lineage>
</organism>
<keyword evidence="6" id="KW-0156">Chromatin regulator</keyword>
<evidence type="ECO:0000256" key="4">
    <source>
        <dbReference type="ARBA" id="ARBA00022737"/>
    </source>
</evidence>
<keyword evidence="5" id="KW-0227">DNA damage</keyword>
<dbReference type="PANTHER" id="PTHR15271:SF4">
    <property type="entry name" value="CHROMATIN ASSEMBLY FACTOR 1 SUBUNIT B"/>
    <property type="match status" value="1"/>
</dbReference>
<comment type="caution">
    <text evidence="11">The sequence shown here is derived from an EMBL/GenBank/DDBJ whole genome shotgun (WGS) entry which is preliminary data.</text>
</comment>
<evidence type="ECO:0000313" key="11">
    <source>
        <dbReference type="EMBL" id="PRT55093.1"/>
    </source>
</evidence>
<name>A0A2T0FJB2_9ASCO</name>
<dbReference type="GO" id="GO:0006281">
    <property type="term" value="P:DNA repair"/>
    <property type="evidence" value="ECO:0007669"/>
    <property type="project" value="UniProtKB-KW"/>
</dbReference>
<dbReference type="Gene3D" id="2.130.10.10">
    <property type="entry name" value="YVTN repeat-like/Quinoprotein amine dehydrogenase"/>
    <property type="match status" value="3"/>
</dbReference>
<dbReference type="Proteomes" id="UP000238350">
    <property type="component" value="Unassembled WGS sequence"/>
</dbReference>
<gene>
    <name evidence="11" type="ORF">B9G98_02713</name>
</gene>
<evidence type="ECO:0000256" key="1">
    <source>
        <dbReference type="ARBA" id="ARBA00004123"/>
    </source>
</evidence>
<evidence type="ECO:0000256" key="8">
    <source>
        <dbReference type="ARBA" id="ARBA00023242"/>
    </source>
</evidence>
<keyword evidence="4" id="KW-0677">Repeat</keyword>
<dbReference type="Pfam" id="PF24105">
    <property type="entry name" value="Beta-prop_CAF1B_HIR1"/>
    <property type="match status" value="1"/>
</dbReference>
<protein>
    <submittedName>
        <fullName evidence="11">Chromatin assembly factor 1 subunit p60</fullName>
    </submittedName>
</protein>
<dbReference type="SMART" id="SM00320">
    <property type="entry name" value="WD40"/>
    <property type="match status" value="5"/>
</dbReference>
<evidence type="ECO:0000256" key="7">
    <source>
        <dbReference type="ARBA" id="ARBA00023204"/>
    </source>
</evidence>
<evidence type="ECO:0000256" key="2">
    <source>
        <dbReference type="ARBA" id="ARBA00007306"/>
    </source>
</evidence>
<dbReference type="RefSeq" id="XP_024665038.1">
    <property type="nucleotide sequence ID" value="XM_024809270.1"/>
</dbReference>